<dbReference type="Proteomes" id="UP000707356">
    <property type="component" value="Unassembled WGS sequence"/>
</dbReference>
<dbReference type="AlphaFoldDB" id="A0A951PE56"/>
<proteinExistence type="predicted"/>
<dbReference type="EMBL" id="JAHHHV010000083">
    <property type="protein sequence ID" value="MBW4468037.1"/>
    <property type="molecule type" value="Genomic_DNA"/>
</dbReference>
<name>A0A951PE56_9CYAN</name>
<organism evidence="1 2">
    <name type="scientific">Pegethrix bostrychoides GSE-TBD4-15B</name>
    <dbReference type="NCBI Taxonomy" id="2839662"/>
    <lineage>
        <taxon>Bacteria</taxon>
        <taxon>Bacillati</taxon>
        <taxon>Cyanobacteriota</taxon>
        <taxon>Cyanophyceae</taxon>
        <taxon>Oculatellales</taxon>
        <taxon>Oculatellaceae</taxon>
        <taxon>Pegethrix</taxon>
    </lineage>
</organism>
<reference evidence="1" key="1">
    <citation type="submission" date="2021-05" db="EMBL/GenBank/DDBJ databases">
        <authorList>
            <person name="Pietrasiak N."/>
            <person name="Ward R."/>
            <person name="Stajich J.E."/>
            <person name="Kurbessoian T."/>
        </authorList>
    </citation>
    <scope>NUCLEOTIDE SEQUENCE</scope>
    <source>
        <strain evidence="1">GSE-TBD4-15B</strain>
    </source>
</reference>
<protein>
    <submittedName>
        <fullName evidence="1">Uncharacterized protein</fullName>
    </submittedName>
</protein>
<accession>A0A951PE56</accession>
<evidence type="ECO:0000313" key="1">
    <source>
        <dbReference type="EMBL" id="MBW4468037.1"/>
    </source>
</evidence>
<gene>
    <name evidence="1" type="ORF">KME07_21640</name>
</gene>
<reference evidence="1" key="2">
    <citation type="journal article" date="2022" name="Microbiol. Resour. Announc.">
        <title>Metagenome Sequencing to Explore Phylogenomics of Terrestrial Cyanobacteria.</title>
        <authorList>
            <person name="Ward R.D."/>
            <person name="Stajich J.E."/>
            <person name="Johansen J.R."/>
            <person name="Huntemann M."/>
            <person name="Clum A."/>
            <person name="Foster B."/>
            <person name="Foster B."/>
            <person name="Roux S."/>
            <person name="Palaniappan K."/>
            <person name="Varghese N."/>
            <person name="Mukherjee S."/>
            <person name="Reddy T.B.K."/>
            <person name="Daum C."/>
            <person name="Copeland A."/>
            <person name="Chen I.A."/>
            <person name="Ivanova N.N."/>
            <person name="Kyrpides N.C."/>
            <person name="Shapiro N."/>
            <person name="Eloe-Fadrosh E.A."/>
            <person name="Pietrasiak N."/>
        </authorList>
    </citation>
    <scope>NUCLEOTIDE SEQUENCE</scope>
    <source>
        <strain evidence="1">GSE-TBD4-15B</strain>
    </source>
</reference>
<sequence length="78" mass="8749">MAQIKIRKTILSDSLKLEGLSQFLGQEVEIWISQVSNQPQPKPSFMRFAGIATAEASLLEALEADSLANRSLDMQRDW</sequence>
<comment type="caution">
    <text evidence="1">The sequence shown here is derived from an EMBL/GenBank/DDBJ whole genome shotgun (WGS) entry which is preliminary data.</text>
</comment>
<evidence type="ECO:0000313" key="2">
    <source>
        <dbReference type="Proteomes" id="UP000707356"/>
    </source>
</evidence>